<feature type="transmembrane region" description="Helical" evidence="1">
    <location>
        <begin position="155"/>
        <end position="176"/>
    </location>
</feature>
<evidence type="ECO:0000256" key="1">
    <source>
        <dbReference type="SAM" id="Phobius"/>
    </source>
</evidence>
<dbReference type="Proteomes" id="UP000243459">
    <property type="component" value="Chromosome 7"/>
</dbReference>
<name>A0A5P1E968_ASPOF</name>
<dbReference type="AlphaFoldDB" id="A0A5P1E968"/>
<dbReference type="EMBL" id="CM007387">
    <property type="protein sequence ID" value="ONK62446.1"/>
    <property type="molecule type" value="Genomic_DNA"/>
</dbReference>
<dbReference type="Pfam" id="PF01657">
    <property type="entry name" value="Stress-antifung"/>
    <property type="match status" value="1"/>
</dbReference>
<dbReference type="Gramene" id="ONK62446">
    <property type="protein sequence ID" value="ONK62446"/>
    <property type="gene ID" value="A4U43_C07F3940"/>
</dbReference>
<evidence type="ECO:0000313" key="5">
    <source>
        <dbReference type="Proteomes" id="UP000243459"/>
    </source>
</evidence>
<reference evidence="5" key="1">
    <citation type="journal article" date="2017" name="Nat. Commun.">
        <title>The asparagus genome sheds light on the origin and evolution of a young Y chromosome.</title>
        <authorList>
            <person name="Harkess A."/>
            <person name="Zhou J."/>
            <person name="Xu C."/>
            <person name="Bowers J.E."/>
            <person name="Van der Hulst R."/>
            <person name="Ayyampalayam S."/>
            <person name="Mercati F."/>
            <person name="Riccardi P."/>
            <person name="McKain M.R."/>
            <person name="Kakrana A."/>
            <person name="Tang H."/>
            <person name="Ray J."/>
            <person name="Groenendijk J."/>
            <person name="Arikit S."/>
            <person name="Mathioni S.M."/>
            <person name="Nakano M."/>
            <person name="Shan H."/>
            <person name="Telgmann-Rauber A."/>
            <person name="Kanno A."/>
            <person name="Yue Z."/>
            <person name="Chen H."/>
            <person name="Li W."/>
            <person name="Chen Y."/>
            <person name="Xu X."/>
            <person name="Zhang Y."/>
            <person name="Luo S."/>
            <person name="Chen H."/>
            <person name="Gao J."/>
            <person name="Mao Z."/>
            <person name="Pires J.C."/>
            <person name="Luo M."/>
            <person name="Kudrna D."/>
            <person name="Wing R.A."/>
            <person name="Meyers B.C."/>
            <person name="Yi K."/>
            <person name="Kong H."/>
            <person name="Lavrijsen P."/>
            <person name="Sunseri F."/>
            <person name="Falavigna A."/>
            <person name="Ye Y."/>
            <person name="Leebens-Mack J.H."/>
            <person name="Chen G."/>
        </authorList>
    </citation>
    <scope>NUCLEOTIDE SEQUENCE [LARGE SCALE GENOMIC DNA]</scope>
    <source>
        <strain evidence="5">cv. DH0086</strain>
    </source>
</reference>
<keyword evidence="5" id="KW-1185">Reference proteome</keyword>
<keyword evidence="1" id="KW-0812">Transmembrane</keyword>
<evidence type="ECO:0000313" key="4">
    <source>
        <dbReference type="EMBL" id="ONK62446.1"/>
    </source>
</evidence>
<keyword evidence="1" id="KW-0472">Membrane</keyword>
<keyword evidence="2" id="KW-0732">Signal</keyword>
<feature type="signal peptide" evidence="2">
    <location>
        <begin position="1"/>
        <end position="19"/>
    </location>
</feature>
<sequence length="275" mass="30404">MKISSTACLLLLLTLAADARTYLDCGKEYGTKPSDQYKNNVRIVIQRMGKFTVNTPDLAYRTYEASPDVFAMAFCSVENRSRCGACVKAALRDIRKCGNVFGAVGTRNGCKMDRALRMKSPKNKYVHQTPTKTNSSKFSLIAMANPADKAMLMQYASAVLVIIAIMAAVALIYHLFFNRKSAKPFALSPQQLQQIPIFLHSGRAPGELRRRRGGVASAVRDLPRGVRGGEECRRMRAVWALVSCGVRGAVGCWRYRYICLRAGFLLPFDAVTDAT</sequence>
<proteinExistence type="predicted"/>
<evidence type="ECO:0000256" key="2">
    <source>
        <dbReference type="SAM" id="SignalP"/>
    </source>
</evidence>
<keyword evidence="1" id="KW-1133">Transmembrane helix</keyword>
<feature type="domain" description="Gnk2-homologous" evidence="3">
    <location>
        <begin position="25"/>
        <end position="111"/>
    </location>
</feature>
<protein>
    <recommendedName>
        <fullName evidence="3">Gnk2-homologous domain-containing protein</fullName>
    </recommendedName>
</protein>
<dbReference type="InterPro" id="IPR002902">
    <property type="entry name" value="GNK2"/>
</dbReference>
<organism evidence="4 5">
    <name type="scientific">Asparagus officinalis</name>
    <name type="common">Garden asparagus</name>
    <dbReference type="NCBI Taxonomy" id="4686"/>
    <lineage>
        <taxon>Eukaryota</taxon>
        <taxon>Viridiplantae</taxon>
        <taxon>Streptophyta</taxon>
        <taxon>Embryophyta</taxon>
        <taxon>Tracheophyta</taxon>
        <taxon>Spermatophyta</taxon>
        <taxon>Magnoliopsida</taxon>
        <taxon>Liliopsida</taxon>
        <taxon>Asparagales</taxon>
        <taxon>Asparagaceae</taxon>
        <taxon>Asparagoideae</taxon>
        <taxon>Asparagus</taxon>
    </lineage>
</organism>
<evidence type="ECO:0000259" key="3">
    <source>
        <dbReference type="Pfam" id="PF01657"/>
    </source>
</evidence>
<accession>A0A5P1E968</accession>
<gene>
    <name evidence="4" type="ORF">A4U43_C07F3940</name>
</gene>
<feature type="chain" id="PRO_5024392996" description="Gnk2-homologous domain-containing protein" evidence="2">
    <location>
        <begin position="20"/>
        <end position="275"/>
    </location>
</feature>